<dbReference type="eggNOG" id="KOG1822">
    <property type="taxonomic scope" value="Eukaryota"/>
</dbReference>
<evidence type="ECO:0000313" key="1">
    <source>
        <dbReference type="EMBL" id="CCF59412.1"/>
    </source>
</evidence>
<keyword evidence="2" id="KW-1185">Reference proteome</keyword>
<proteinExistence type="predicted"/>
<dbReference type="EMBL" id="HE650827">
    <property type="protein sequence ID" value="CCF59412.1"/>
    <property type="molecule type" value="Genomic_DNA"/>
</dbReference>
<dbReference type="InterPro" id="IPR040108">
    <property type="entry name" value="Laa1/Sip1/HEATR5"/>
</dbReference>
<dbReference type="GO" id="GO:0006897">
    <property type="term" value="P:endocytosis"/>
    <property type="evidence" value="ECO:0007669"/>
    <property type="project" value="TreeGrafter"/>
</dbReference>
<evidence type="ECO:0008006" key="3">
    <source>
        <dbReference type="Google" id="ProtNLM"/>
    </source>
</evidence>
<dbReference type="GO" id="GO:0035653">
    <property type="term" value="P:clathrin-coated vesicle cargo loading, AP-1-mediated"/>
    <property type="evidence" value="ECO:0007669"/>
    <property type="project" value="EnsemblFungi"/>
</dbReference>
<dbReference type="GO" id="GO:0008104">
    <property type="term" value="P:intracellular protein localization"/>
    <property type="evidence" value="ECO:0007669"/>
    <property type="project" value="EnsemblFungi"/>
</dbReference>
<dbReference type="STRING" id="1071382.H2AYG2"/>
<gene>
    <name evidence="1" type="primary">KAFR0G03790</name>
    <name evidence="1" type="ORF">KAFR_0G03790</name>
</gene>
<protein>
    <recommendedName>
        <fullName evidence="3">AP-1 accessory protein LAA1</fullName>
    </recommendedName>
</protein>
<accession>H2AYG2</accession>
<dbReference type="InterPro" id="IPR016024">
    <property type="entry name" value="ARM-type_fold"/>
</dbReference>
<dbReference type="SUPFAM" id="SSF48371">
    <property type="entry name" value="ARM repeat"/>
    <property type="match status" value="2"/>
</dbReference>
<dbReference type="RefSeq" id="XP_003958547.1">
    <property type="nucleotide sequence ID" value="XM_003958498.1"/>
</dbReference>
<sequence length="1986" mass="226344">MTLRQTIDSSEDRRNELLLWVMKKLDRILTDETESSEQECAKIYSELDDFMRYCASLSTSELESHYISIRISKLYSVLLTKLAPNSPGKLFDTAELMTYILCEEEVSKEEQEGEKSKKKSKSSNKTYTYSAAKDLAATILIELFEVFGDDISSLGPLIFSVIFKNLKKTNEKSKYHHATYMVTLLQLFNSILRGCGETILDSASAAKFSKLSKIIFEDMYNKEKEYPVDFISLIMDSWAIAFRQESLVKDHLDDLSSFIYTKLCEGKLGIYCFSNDTTRIHAAKTISEVLYFYYSKKLLQFDDAINFYVRMFSNAGARDLKTGCVESLINFITLCYASDSSFLNGCNYLYVITTLSDIFTEHRTKHKRISSITRDLEYINYVHDLILPHITESSKSQILLQLLNLRPNHTPQSGRKILNVDTSSNHWIMLLQLDLINKLINSLSTSFSDDETIILNAKSQLIRLATSENYIIRIHSNVVLKSFIKQYPRFLSKILHDSLEILSTKFNDTEDFNFSNLHGHTFIIANLIDLATKDFVSYELVMRITVFATAFIKNNTTSTASNSYFKGLICWILLTGLMNYKDDEYLDGQMSQLFLFWKVLLNHTFKYSDDEVLLKNLELRTHALTCLLNYLNNATIDADTAKQVSYLLTKCSNFNHSIMLKSASIDKALLSNENRILQVYLKIQKLLKQEFNSSLLILLTKNFTNPNLYIEDSQSTLETMKSKLKKGRSKDEFDEELVVDTTIDTLLRLNSDFAYGISSKISSNGIVNLSYNISHKVHSGITGIWPENEKYWFSGLESEVCRPISRVLTYDSLVLLFGDKSYAGGSEYLPKVTTSLIDFSMELFSSIFPYLNSNIQYSVIENLKLSLFSKSTSKFRSVAIAANVCAALHNSLKLLEQGSLWLEASVGNLILDTIKQVGFQNDIYITNLKADIVGLTCAAIVKRLEASNKARFIEEQVSVLTKAIVDKEEPFSRVLNALSLVAIYKYNSRACKFDTIFEVIIALINDPHPIVHSWALRGLLILLDKHLVINVATISQIITKTNELLLDQTYGIFGASTLRYNYNKQFNSHSILIGILKILTEKMGPNYSDLSEKEMNTFKAIILSSLVSANICDNVSSLKIYETLCTFKLDKIFHHRVFISAAEKIIEGALLPLIGVSGTNPFFITGKIPFPQTASLESAFACFSLFIQLFKLGRGETFKDSMEILSWRYLCIYPFSPEIREYFEEWLLHSTTKGTWIDKLHKMYDTPMEKVFKGYFNSIQSQLMSKDANRPLKEETFAEEQIAITEPNTSSSSSTDTSSFDYLQWQSKEIILKLILKLCFESHIDPTLYSQLASKIDSLVKISFRAAVCNIEILKTLGLKTLDQILRLFSVLKDSENPEKSILESQEAQISSSLMSAFFIGSSPNVMVMAINISSEVLTNNLMPSISSSRISQLLIKLLENLNHDEGCITIGEAQVTAKRAIRKIQLAVLNSWARLIEYSISNDNKEIIMFSTKYWTTLIPLWIVSLREFMMITHGARARKQINDSNKDENLPESKRSEMELYEPVWLNFVKVLGAILQTDAKKISDYLDKEELESFSFVLVAKCFDIISKETENTSKVVEVLSALHGIEQNNILLNVLLSETINSEVISILDRLITTGTYKEKLIVIDILSDTISSYSSIRSSQEDFLKDIDKLYELLRLLILIISGLLPFIRYDLDENSSTVVDLSSENITLLKKAIKAVERNINLFDKMFKNDLYSCLLFIIGKIYNSNVHNAVIPVVLSLLKSIVSDLMSDPNTKSLINVFYRSIRGAMFKKDMNHENTIATFLLLLNGGFNKFKLSDLTVFAKLLITNLNSPSNEMLCKRGFENLVKNYDNSVYYQAMIKLIIKEFFDIEVESISSVQLEVALRFFVEYTGLISESAPCKLKSLYLLYLFFIAKFKKLIEKTSMTCKENIERVYLFNSEVFKEAIKLIMTTDKKEEIRELIIEASLDNNTQTSSLELKEFI</sequence>
<evidence type="ECO:0000313" key="2">
    <source>
        <dbReference type="Proteomes" id="UP000005220"/>
    </source>
</evidence>
<dbReference type="HOGENOM" id="CLU_231814_0_0_1"/>
<dbReference type="PANTHER" id="PTHR21663">
    <property type="entry name" value="HYPOTHETICAL HEAT DOMAIN-CONTAINING"/>
    <property type="match status" value="1"/>
</dbReference>
<organism evidence="1 2">
    <name type="scientific">Kazachstania africana (strain ATCC 22294 / BCRC 22015 / CBS 2517 / CECT 1963 / NBRC 1671 / NRRL Y-8276)</name>
    <name type="common">Yeast</name>
    <name type="synonym">Kluyveromyces africanus</name>
    <dbReference type="NCBI Taxonomy" id="1071382"/>
    <lineage>
        <taxon>Eukaryota</taxon>
        <taxon>Fungi</taxon>
        <taxon>Dikarya</taxon>
        <taxon>Ascomycota</taxon>
        <taxon>Saccharomycotina</taxon>
        <taxon>Saccharomycetes</taxon>
        <taxon>Saccharomycetales</taxon>
        <taxon>Saccharomycetaceae</taxon>
        <taxon>Kazachstania</taxon>
    </lineage>
</organism>
<dbReference type="GO" id="GO:0030139">
    <property type="term" value="C:endocytic vesicle"/>
    <property type="evidence" value="ECO:0007669"/>
    <property type="project" value="TreeGrafter"/>
</dbReference>
<dbReference type="InterPro" id="IPR046837">
    <property type="entry name" value="Laa1/Sip1/HEATR5-like_HEAT"/>
</dbReference>
<dbReference type="Pfam" id="PF20210">
    <property type="entry name" value="Laa1_Sip1_HTR5"/>
    <property type="match status" value="1"/>
</dbReference>
<dbReference type="Proteomes" id="UP000005220">
    <property type="component" value="Chromosome 7"/>
</dbReference>
<dbReference type="OrthoDB" id="192608at2759"/>
<dbReference type="GO" id="GO:0016020">
    <property type="term" value="C:membrane"/>
    <property type="evidence" value="ECO:0007669"/>
    <property type="project" value="TreeGrafter"/>
</dbReference>
<dbReference type="GeneID" id="13887391"/>
<dbReference type="FunCoup" id="H2AYG2">
    <property type="interactions" value="131"/>
</dbReference>
<dbReference type="KEGG" id="kaf:KAFR_0G03790"/>
<reference evidence="1 2" key="1">
    <citation type="journal article" date="2011" name="Proc. Natl. Acad. Sci. U.S.A.">
        <title>Evolutionary erosion of yeast sex chromosomes by mating-type switching accidents.</title>
        <authorList>
            <person name="Gordon J.L."/>
            <person name="Armisen D."/>
            <person name="Proux-Wera E."/>
            <person name="Oheigeartaigh S.S."/>
            <person name="Byrne K.P."/>
            <person name="Wolfe K.H."/>
        </authorList>
    </citation>
    <scope>NUCLEOTIDE SEQUENCE [LARGE SCALE GENOMIC DNA]</scope>
    <source>
        <strain evidence="2">ATCC 22294 / BCRC 22015 / CBS 2517 / CECT 1963 / NBRC 1671 / NRRL Y-8276</strain>
    </source>
</reference>
<dbReference type="PANTHER" id="PTHR21663:SF0">
    <property type="entry name" value="HEAT REPEAT-CONTAINING PROTEIN 5B"/>
    <property type="match status" value="1"/>
</dbReference>
<name>H2AYG2_KAZAF</name>
<dbReference type="GO" id="GO:0042147">
    <property type="term" value="P:retrograde transport, endosome to Golgi"/>
    <property type="evidence" value="ECO:0007669"/>
    <property type="project" value="EnsemblFungi"/>
</dbReference>
<dbReference type="GO" id="GO:0005794">
    <property type="term" value="C:Golgi apparatus"/>
    <property type="evidence" value="ECO:0007669"/>
    <property type="project" value="TreeGrafter"/>
</dbReference>
<dbReference type="GO" id="GO:0005829">
    <property type="term" value="C:cytosol"/>
    <property type="evidence" value="ECO:0007669"/>
    <property type="project" value="GOC"/>
</dbReference>
<dbReference type="InParanoid" id="H2AYG2"/>